<dbReference type="Proteomes" id="UP000242188">
    <property type="component" value="Unassembled WGS sequence"/>
</dbReference>
<dbReference type="AlphaFoldDB" id="A0A210QTQ6"/>
<evidence type="ECO:0000313" key="2">
    <source>
        <dbReference type="EMBL" id="OWF52109.1"/>
    </source>
</evidence>
<accession>A0A210QTQ6</accession>
<evidence type="ECO:0000256" key="1">
    <source>
        <dbReference type="SAM" id="MobiDB-lite"/>
    </source>
</evidence>
<reference evidence="2 3" key="1">
    <citation type="journal article" date="2017" name="Nat. Ecol. Evol.">
        <title>Scallop genome provides insights into evolution of bilaterian karyotype and development.</title>
        <authorList>
            <person name="Wang S."/>
            <person name="Zhang J."/>
            <person name="Jiao W."/>
            <person name="Li J."/>
            <person name="Xun X."/>
            <person name="Sun Y."/>
            <person name="Guo X."/>
            <person name="Huan P."/>
            <person name="Dong B."/>
            <person name="Zhang L."/>
            <person name="Hu X."/>
            <person name="Sun X."/>
            <person name="Wang J."/>
            <person name="Zhao C."/>
            <person name="Wang Y."/>
            <person name="Wang D."/>
            <person name="Huang X."/>
            <person name="Wang R."/>
            <person name="Lv J."/>
            <person name="Li Y."/>
            <person name="Zhang Z."/>
            <person name="Liu B."/>
            <person name="Lu W."/>
            <person name="Hui Y."/>
            <person name="Liang J."/>
            <person name="Zhou Z."/>
            <person name="Hou R."/>
            <person name="Li X."/>
            <person name="Liu Y."/>
            <person name="Li H."/>
            <person name="Ning X."/>
            <person name="Lin Y."/>
            <person name="Zhao L."/>
            <person name="Xing Q."/>
            <person name="Dou J."/>
            <person name="Li Y."/>
            <person name="Mao J."/>
            <person name="Guo H."/>
            <person name="Dou H."/>
            <person name="Li T."/>
            <person name="Mu C."/>
            <person name="Jiang W."/>
            <person name="Fu Q."/>
            <person name="Fu X."/>
            <person name="Miao Y."/>
            <person name="Liu J."/>
            <person name="Yu Q."/>
            <person name="Li R."/>
            <person name="Liao H."/>
            <person name="Li X."/>
            <person name="Kong Y."/>
            <person name="Jiang Z."/>
            <person name="Chourrout D."/>
            <person name="Li R."/>
            <person name="Bao Z."/>
        </authorList>
    </citation>
    <scope>NUCLEOTIDE SEQUENCE [LARGE SCALE GENOMIC DNA]</scope>
    <source>
        <strain evidence="2 3">PY_sf001</strain>
    </source>
</reference>
<dbReference type="EMBL" id="NEDP02001955">
    <property type="protein sequence ID" value="OWF52109.1"/>
    <property type="molecule type" value="Genomic_DNA"/>
</dbReference>
<comment type="caution">
    <text evidence="2">The sequence shown here is derived from an EMBL/GenBank/DDBJ whole genome shotgun (WGS) entry which is preliminary data.</text>
</comment>
<evidence type="ECO:0000313" key="3">
    <source>
        <dbReference type="Proteomes" id="UP000242188"/>
    </source>
</evidence>
<protein>
    <submittedName>
        <fullName evidence="2">Uncharacterized protein</fullName>
    </submittedName>
</protein>
<gene>
    <name evidence="2" type="ORF">KP79_PYT23030</name>
</gene>
<sequence length="151" mass="17435">MAKSVYVIESWKEIVSDLLHKESGNAQVERGEKQENGSGEGEEVANGDWQGIESWAKQIENGEEEVGRYVVALYENEPFPGIIRKVAQNECYIECLQKQNYGDRTVFSWPKKKDRCWYPNENIKAFIPQPEQIAKSVYVIKSWEEIVSDIM</sequence>
<name>A0A210QTQ6_MIZYE</name>
<organism evidence="2 3">
    <name type="scientific">Mizuhopecten yessoensis</name>
    <name type="common">Japanese scallop</name>
    <name type="synonym">Patinopecten yessoensis</name>
    <dbReference type="NCBI Taxonomy" id="6573"/>
    <lineage>
        <taxon>Eukaryota</taxon>
        <taxon>Metazoa</taxon>
        <taxon>Spiralia</taxon>
        <taxon>Lophotrochozoa</taxon>
        <taxon>Mollusca</taxon>
        <taxon>Bivalvia</taxon>
        <taxon>Autobranchia</taxon>
        <taxon>Pteriomorphia</taxon>
        <taxon>Pectinida</taxon>
        <taxon>Pectinoidea</taxon>
        <taxon>Pectinidae</taxon>
        <taxon>Mizuhopecten</taxon>
    </lineage>
</organism>
<feature type="region of interest" description="Disordered" evidence="1">
    <location>
        <begin position="25"/>
        <end position="47"/>
    </location>
</feature>
<keyword evidence="3" id="KW-1185">Reference proteome</keyword>
<proteinExistence type="predicted"/>
<feature type="compositionally biased region" description="Basic and acidic residues" evidence="1">
    <location>
        <begin position="25"/>
        <end position="35"/>
    </location>
</feature>